<dbReference type="KEGG" id="ppso:QPJ95_23470"/>
<protein>
    <recommendedName>
        <fullName evidence="5">Polysaccharide chain length determinant N-terminal domain-containing protein</fullName>
    </recommendedName>
</protein>
<keyword evidence="4" id="KW-1185">Reference proteome</keyword>
<feature type="transmembrane region" description="Helical" evidence="2">
    <location>
        <begin position="30"/>
        <end position="50"/>
    </location>
</feature>
<evidence type="ECO:0000256" key="1">
    <source>
        <dbReference type="SAM" id="MobiDB-lite"/>
    </source>
</evidence>
<feature type="region of interest" description="Disordered" evidence="1">
    <location>
        <begin position="386"/>
        <end position="426"/>
    </location>
</feature>
<organism evidence="3 4">
    <name type="scientific">Parasedimentitalea psychrophila</name>
    <dbReference type="NCBI Taxonomy" id="2997337"/>
    <lineage>
        <taxon>Bacteria</taxon>
        <taxon>Pseudomonadati</taxon>
        <taxon>Pseudomonadota</taxon>
        <taxon>Alphaproteobacteria</taxon>
        <taxon>Rhodobacterales</taxon>
        <taxon>Paracoccaceae</taxon>
        <taxon>Parasedimentitalea</taxon>
    </lineage>
</organism>
<dbReference type="Proteomes" id="UP001238334">
    <property type="component" value="Plasmid pQS-1"/>
</dbReference>
<dbReference type="AlphaFoldDB" id="A0A9Y2P961"/>
<keyword evidence="2" id="KW-1133">Transmembrane helix</keyword>
<name>A0A9Y2P961_9RHOB</name>
<evidence type="ECO:0008006" key="5">
    <source>
        <dbReference type="Google" id="ProtNLM"/>
    </source>
</evidence>
<proteinExistence type="predicted"/>
<reference evidence="3 4" key="1">
    <citation type="submission" date="2023-06" db="EMBL/GenBank/DDBJ databases">
        <title>Parasedimentitalea psychrophila sp. nov., a psychrophilic bacterium isolated from deep-sea sediment.</title>
        <authorList>
            <person name="Li A."/>
        </authorList>
    </citation>
    <scope>NUCLEOTIDE SEQUENCE [LARGE SCALE GENOMIC DNA]</scope>
    <source>
        <strain evidence="3 4">QS115</strain>
        <plasmid evidence="3 4">pQS-1</plasmid>
    </source>
</reference>
<keyword evidence="2" id="KW-0472">Membrane</keyword>
<keyword evidence="3" id="KW-0614">Plasmid</keyword>
<gene>
    <name evidence="3" type="ORF">QPJ95_23470</name>
</gene>
<keyword evidence="2" id="KW-0812">Transmembrane</keyword>
<sequence length="426" mass="47418">MLGSLKGIEWGCFVFRSSDLYRPLRLSWKFVRITLFVAICVFPALAYYVLLKPPVFEARSLILFALGREYIYVPDAIGTGSKAPNPGDFQGVVNAEMLLLDNPELSREALEAVGIDRVYPGLPNDEDAIRQAVLWFQASTTVELITGSYVVKVTVRHLEPDLAAELTNKLTEAFLDRRQKLYTAREAASLQIRLQAATSQEIEINNEISELLDGLDPLFIATDLEKTSEDQANLSRLMRESRTTLAALQARRDLFATRLGVEERLLMTELATREEQARLDYIERSMVENRQKMKRLSRLMPALRPLAELQRQQAERIAGLKLRLRDSQALSGADIQGNVRVIEAAVSPLRSSSASLKVQLAIVGIVSLLAGMSTAGLSALLRNTEPVASPSSTNLTDVRTSGPVQTDQPQTTGKRRSEFSRRRTAM</sequence>
<geneLocation type="plasmid" evidence="3 4">
    <name>pQS-1</name>
</geneLocation>
<evidence type="ECO:0000313" key="4">
    <source>
        <dbReference type="Proteomes" id="UP001238334"/>
    </source>
</evidence>
<dbReference type="PANTHER" id="PTHR32309">
    <property type="entry name" value="TYROSINE-PROTEIN KINASE"/>
    <property type="match status" value="1"/>
</dbReference>
<dbReference type="PANTHER" id="PTHR32309:SF31">
    <property type="entry name" value="CAPSULAR EXOPOLYSACCHARIDE FAMILY"/>
    <property type="match status" value="1"/>
</dbReference>
<dbReference type="RefSeq" id="WP_270920742.1">
    <property type="nucleotide sequence ID" value="NZ_CP127248.1"/>
</dbReference>
<accession>A0A9Y2P961</accession>
<feature type="compositionally biased region" description="Basic and acidic residues" evidence="1">
    <location>
        <begin position="415"/>
        <end position="426"/>
    </location>
</feature>
<evidence type="ECO:0000313" key="3">
    <source>
        <dbReference type="EMBL" id="WIY27738.1"/>
    </source>
</evidence>
<evidence type="ECO:0000256" key="2">
    <source>
        <dbReference type="SAM" id="Phobius"/>
    </source>
</evidence>
<feature type="compositionally biased region" description="Polar residues" evidence="1">
    <location>
        <begin position="389"/>
        <end position="412"/>
    </location>
</feature>
<dbReference type="EMBL" id="CP127248">
    <property type="protein sequence ID" value="WIY27738.1"/>
    <property type="molecule type" value="Genomic_DNA"/>
</dbReference>
<dbReference type="InterPro" id="IPR050445">
    <property type="entry name" value="Bact_polysacc_biosynth/exp"/>
</dbReference>